<keyword evidence="2" id="KW-0472">Membrane</keyword>
<dbReference type="InterPro" id="IPR036890">
    <property type="entry name" value="HATPase_C_sf"/>
</dbReference>
<name>A0A9J6QXC6_9FIRM</name>
<dbReference type="Proteomes" id="UP001065549">
    <property type="component" value="Unassembled WGS sequence"/>
</dbReference>
<dbReference type="Gene3D" id="3.30.565.10">
    <property type="entry name" value="Histidine kinase-like ATPase, C-terminal domain"/>
    <property type="match status" value="1"/>
</dbReference>
<evidence type="ECO:0000313" key="5">
    <source>
        <dbReference type="Proteomes" id="UP001065549"/>
    </source>
</evidence>
<accession>A0A9J6QXC6</accession>
<dbReference type="PANTHER" id="PTHR40448:SF1">
    <property type="entry name" value="TWO-COMPONENT SENSOR HISTIDINE KINASE"/>
    <property type="match status" value="1"/>
</dbReference>
<feature type="transmembrane region" description="Helical" evidence="2">
    <location>
        <begin position="6"/>
        <end position="24"/>
    </location>
</feature>
<keyword evidence="1" id="KW-0175">Coiled coil</keyword>
<feature type="transmembrane region" description="Helical" evidence="2">
    <location>
        <begin position="186"/>
        <end position="207"/>
    </location>
</feature>
<feature type="transmembrane region" description="Helical" evidence="2">
    <location>
        <begin position="60"/>
        <end position="81"/>
    </location>
</feature>
<feature type="domain" description="Sensor histidine kinase NatK-like C-terminal" evidence="3">
    <location>
        <begin position="322"/>
        <end position="423"/>
    </location>
</feature>
<dbReference type="RefSeq" id="WP_253020304.1">
    <property type="nucleotide sequence ID" value="NZ_JAOSHN010000008.1"/>
</dbReference>
<feature type="transmembrane region" description="Helical" evidence="2">
    <location>
        <begin position="88"/>
        <end position="105"/>
    </location>
</feature>
<dbReference type="SUPFAM" id="SSF55874">
    <property type="entry name" value="ATPase domain of HSP90 chaperone/DNA topoisomerase II/histidine kinase"/>
    <property type="match status" value="1"/>
</dbReference>
<organism evidence="4 5">
    <name type="scientific">Hominibacterium faecale</name>
    <dbReference type="NCBI Taxonomy" id="2839743"/>
    <lineage>
        <taxon>Bacteria</taxon>
        <taxon>Bacillati</taxon>
        <taxon>Bacillota</taxon>
        <taxon>Clostridia</taxon>
        <taxon>Peptostreptococcales</taxon>
        <taxon>Anaerovoracaceae</taxon>
        <taxon>Hominibacterium</taxon>
    </lineage>
</organism>
<evidence type="ECO:0000259" key="3">
    <source>
        <dbReference type="Pfam" id="PF14501"/>
    </source>
</evidence>
<keyword evidence="5" id="KW-1185">Reference proteome</keyword>
<feature type="coiled-coil region" evidence="1">
    <location>
        <begin position="212"/>
        <end position="239"/>
    </location>
</feature>
<dbReference type="PANTHER" id="PTHR40448">
    <property type="entry name" value="TWO-COMPONENT SENSOR HISTIDINE KINASE"/>
    <property type="match status" value="1"/>
</dbReference>
<evidence type="ECO:0000313" key="4">
    <source>
        <dbReference type="EMBL" id="MCU7380137.1"/>
    </source>
</evidence>
<proteinExistence type="predicted"/>
<comment type="caution">
    <text evidence="4">The sequence shown here is derived from an EMBL/GenBank/DDBJ whole genome shotgun (WGS) entry which is preliminary data.</text>
</comment>
<evidence type="ECO:0000256" key="2">
    <source>
        <dbReference type="SAM" id="Phobius"/>
    </source>
</evidence>
<dbReference type="Pfam" id="PF14501">
    <property type="entry name" value="HATPase_c_5"/>
    <property type="match status" value="1"/>
</dbReference>
<keyword evidence="2" id="KW-1133">Transmembrane helix</keyword>
<dbReference type="InterPro" id="IPR032834">
    <property type="entry name" value="NatK-like_C"/>
</dbReference>
<dbReference type="GO" id="GO:0042802">
    <property type="term" value="F:identical protein binding"/>
    <property type="evidence" value="ECO:0007669"/>
    <property type="project" value="TreeGrafter"/>
</dbReference>
<sequence>MEELLRQLSILWSLFHILILFILIYRSRYSLKTTMIATGICMGLLILGNVWGLARFGPGVMGKLFILTCTLPSLVFFFYMSKDRGGRFFFTFCITDTIALWIIAVTNLLDFYLHGQCVIMLVSRIVAFPLLEFFVYRYLRKPYLEVQSHVEKGWWIFALMTALYYMLLAVMSNWPTVVTDRPHDLPAMFLVLLLMPMTYLVIFFALYRQLLLFRTQQQQRELRIQMETYEAQLENQRMIRQMKHDMKAHFAALTGMLAEGRSEEAKSYLQEASDYSDELAGSKYCEDPYLNGVLTQFVARFEKLETAIEIDVSVPIIITHRVELCLILSNALENAWEASQKLPVRERFVSLQMRKKHNNLLLIRIKNHCDKRLVTREGTLPKSTKQEAGHGFGLPTMKELAARLGGEIVCYAEGGLFVVDVMVKI</sequence>
<gene>
    <name evidence="4" type="ORF">OBO34_17520</name>
</gene>
<feature type="transmembrane region" description="Helical" evidence="2">
    <location>
        <begin position="111"/>
        <end position="134"/>
    </location>
</feature>
<evidence type="ECO:0000256" key="1">
    <source>
        <dbReference type="SAM" id="Coils"/>
    </source>
</evidence>
<reference evidence="4" key="1">
    <citation type="submission" date="2022-09" db="EMBL/GenBank/DDBJ databases">
        <title>Culturomic study of gut microbiota in children with autism spectrum disorder.</title>
        <authorList>
            <person name="Efimov B.A."/>
            <person name="Chaplin A.V."/>
            <person name="Sokolova S.R."/>
            <person name="Pikina A.P."/>
            <person name="Korzhanova M."/>
            <person name="Belova V."/>
            <person name="Korostin D."/>
        </authorList>
    </citation>
    <scope>NUCLEOTIDE SEQUENCE</scope>
    <source>
        <strain evidence="4">ASD5510</strain>
    </source>
</reference>
<dbReference type="EMBL" id="JAOSHN010000008">
    <property type="protein sequence ID" value="MCU7380137.1"/>
    <property type="molecule type" value="Genomic_DNA"/>
</dbReference>
<protein>
    <submittedName>
        <fullName evidence="4">GHKL domain-containing protein</fullName>
    </submittedName>
</protein>
<feature type="transmembrane region" description="Helical" evidence="2">
    <location>
        <begin position="36"/>
        <end position="54"/>
    </location>
</feature>
<feature type="transmembrane region" description="Helical" evidence="2">
    <location>
        <begin position="154"/>
        <end position="174"/>
    </location>
</feature>
<dbReference type="CDD" id="cd16935">
    <property type="entry name" value="HATPase_AgrC-ComD-like"/>
    <property type="match status" value="1"/>
</dbReference>
<dbReference type="AlphaFoldDB" id="A0A9J6QXC6"/>
<keyword evidence="2" id="KW-0812">Transmembrane</keyword>